<name>A0A1B3B0N3_9CAUD</name>
<dbReference type="EMBL" id="KX557281">
    <property type="protein sequence ID" value="AOE44590.1"/>
    <property type="molecule type" value="Genomic_DNA"/>
</dbReference>
<dbReference type="KEGG" id="vg:29067972"/>
<proteinExistence type="predicted"/>
<dbReference type="Proteomes" id="UP000203357">
    <property type="component" value="Segment"/>
</dbReference>
<dbReference type="GeneID" id="29067972"/>
<evidence type="ECO:0000313" key="2">
    <source>
        <dbReference type="Proteomes" id="UP000203357"/>
    </source>
</evidence>
<reference evidence="2" key="1">
    <citation type="submission" date="2016-07" db="EMBL/GenBank/DDBJ databases">
        <authorList>
            <person name="Florea S."/>
            <person name="Webb J.S."/>
            <person name="Jaromczyk J."/>
            <person name="Schardl C.L."/>
        </authorList>
    </citation>
    <scope>NUCLEOTIDE SEQUENCE [LARGE SCALE GENOMIC DNA]</scope>
</reference>
<dbReference type="RefSeq" id="YP_009291047.1">
    <property type="nucleotide sequence ID" value="NC_031109.1"/>
</dbReference>
<protein>
    <submittedName>
        <fullName evidence="1">Uncharacterized protein</fullName>
    </submittedName>
</protein>
<gene>
    <name evidence="1" type="primary">82</name>
    <name evidence="1" type="ORF">SEA_JUMBO_82</name>
</gene>
<accession>A0A1B3B0N3</accession>
<dbReference type="OrthoDB" id="40988at10239"/>
<keyword evidence="2" id="KW-1185">Reference proteome</keyword>
<evidence type="ECO:0000313" key="1">
    <source>
        <dbReference type="EMBL" id="AOE44590.1"/>
    </source>
</evidence>
<organism evidence="1 2">
    <name type="scientific">Gordonia phage Jumbo</name>
    <dbReference type="NCBI Taxonomy" id="1887650"/>
    <lineage>
        <taxon>Viruses</taxon>
        <taxon>Duplodnaviria</taxon>
        <taxon>Heunggongvirae</taxon>
        <taxon>Uroviricota</taxon>
        <taxon>Caudoviricetes</taxon>
        <taxon>Gorjumvirus</taxon>
        <taxon>Gorjumvirus jumbo</taxon>
    </lineage>
</organism>
<sequence length="171" mass="20353">MKLSYTEQCHRFFGYVDDTEKNVRTILPDKRTQYDRDMDMQVAVPGFTPFRYSFYLSRFGRAFDIRVTGHQSALSGLNFPEYTTRTYCDLTNSPPRWLLRRIAEARSYVQDFNRLDVLDAAGLRKVVRDREFNKHRAFRGYTKWDEHKLRHAILVATHDDNYSAEDKGYFL</sequence>